<gene>
    <name evidence="6" type="ORF">KVT40_008745</name>
</gene>
<evidence type="ECO:0000256" key="4">
    <source>
        <dbReference type="HAMAP-Rule" id="MF_03044"/>
    </source>
</evidence>
<feature type="region of interest" description="Disordered" evidence="5">
    <location>
        <begin position="1"/>
        <end position="28"/>
    </location>
</feature>
<organism evidence="6 7">
    <name type="scientific">Elsinoe batatas</name>
    <dbReference type="NCBI Taxonomy" id="2601811"/>
    <lineage>
        <taxon>Eukaryota</taxon>
        <taxon>Fungi</taxon>
        <taxon>Dikarya</taxon>
        <taxon>Ascomycota</taxon>
        <taxon>Pezizomycotina</taxon>
        <taxon>Dothideomycetes</taxon>
        <taxon>Dothideomycetidae</taxon>
        <taxon>Myriangiales</taxon>
        <taxon>Elsinoaceae</taxon>
        <taxon>Elsinoe</taxon>
    </lineage>
</organism>
<evidence type="ECO:0000256" key="2">
    <source>
        <dbReference type="ARBA" id="ARBA00022679"/>
    </source>
</evidence>
<comment type="caution">
    <text evidence="6">The sequence shown here is derived from an EMBL/GenBank/DDBJ whole genome shotgun (WGS) entry which is preliminary data.</text>
</comment>
<sequence>MAKSSRTKSLSSGRPGISKSAPPKLSARAGRTIIRSHHQLNKALDAALRTGDSAKAEQLRTQINEQGGLSSYQHASLLGQSDERGGDSSRVLVDWMKTRIEDRKSPLRVLEVGALSISNACSRWKMMDVTRIDLHSQQPGIAQQDFMDRPLPATSEDKFDVISLSLVLNYVPDKEGRGRMLQRTCAFLNDAATNQAQEWQACLFLVLPAPCVLNSRYMTEQHLIAIMQALGYRLLEQKTTSKLHYSLWSLASKPHVQQIHIKRREVNPGPSRNNFSVVL</sequence>
<comment type="subcellular location">
    <subcellularLocation>
        <location evidence="4">Nucleus</location>
        <location evidence="4">Nucleolus</location>
    </subcellularLocation>
</comment>
<dbReference type="InterPro" id="IPR021867">
    <property type="entry name" value="Bmt2/SAMTOR"/>
</dbReference>
<keyword evidence="3 4" id="KW-0949">S-adenosyl-L-methionine</keyword>
<dbReference type="HAMAP" id="MF_03044">
    <property type="entry name" value="BMT2"/>
    <property type="match status" value="1"/>
</dbReference>
<proteinExistence type="inferred from homology"/>
<comment type="function">
    <text evidence="4">S-adenosyl-L-methionine-dependent methyltransferase that specifically methylates the N(1) position of an adenine present in helix 65 in 25S rRNA.</text>
</comment>
<feature type="binding site" evidence="4">
    <location>
        <position position="113"/>
    </location>
    <ligand>
        <name>S-adenosyl-L-methionine</name>
        <dbReference type="ChEBI" id="CHEBI:59789"/>
    </ligand>
</feature>
<feature type="binding site" evidence="4">
    <location>
        <position position="133"/>
    </location>
    <ligand>
        <name>S-adenosyl-L-methionine</name>
        <dbReference type="ChEBI" id="CHEBI:59789"/>
    </ligand>
</feature>
<evidence type="ECO:0000313" key="7">
    <source>
        <dbReference type="Proteomes" id="UP000809789"/>
    </source>
</evidence>
<keyword evidence="1 4" id="KW-0489">Methyltransferase</keyword>
<evidence type="ECO:0000256" key="5">
    <source>
        <dbReference type="SAM" id="MobiDB-lite"/>
    </source>
</evidence>
<dbReference type="SUPFAM" id="SSF53335">
    <property type="entry name" value="S-adenosyl-L-methionine-dependent methyltransferases"/>
    <property type="match status" value="1"/>
</dbReference>
<dbReference type="GO" id="GO:0005730">
    <property type="term" value="C:nucleolus"/>
    <property type="evidence" value="ECO:0007669"/>
    <property type="project" value="UniProtKB-SubCell"/>
</dbReference>
<accession>A0A8K0KW04</accession>
<dbReference type="Proteomes" id="UP000809789">
    <property type="component" value="Unassembled WGS sequence"/>
</dbReference>
<evidence type="ECO:0000256" key="3">
    <source>
        <dbReference type="ARBA" id="ARBA00022691"/>
    </source>
</evidence>
<evidence type="ECO:0000256" key="1">
    <source>
        <dbReference type="ARBA" id="ARBA00022603"/>
    </source>
</evidence>
<dbReference type="AlphaFoldDB" id="A0A8K0KW04"/>
<dbReference type="OrthoDB" id="727118at2759"/>
<dbReference type="PANTHER" id="PTHR21008">
    <property type="entry name" value="S-ADENOSYLMETHIONINE SENSOR UPSTREAM OF MTORC1-RELATED"/>
    <property type="match status" value="1"/>
</dbReference>
<comment type="similarity">
    <text evidence="4">Belongs to the BMT2 family.</text>
</comment>
<dbReference type="Pfam" id="PF11968">
    <property type="entry name" value="Bmt2"/>
    <property type="match status" value="1"/>
</dbReference>
<evidence type="ECO:0000313" key="6">
    <source>
        <dbReference type="EMBL" id="KAG8623769.1"/>
    </source>
</evidence>
<dbReference type="EMBL" id="JAESVG020000010">
    <property type="protein sequence ID" value="KAG8623769.1"/>
    <property type="molecule type" value="Genomic_DNA"/>
</dbReference>
<name>A0A8K0KW04_9PEZI</name>
<dbReference type="EC" id="2.1.1.-" evidence="4"/>
<keyword evidence="2 4" id="KW-0808">Transferase</keyword>
<dbReference type="GO" id="GO:0016433">
    <property type="term" value="F:rRNA (adenine) methyltransferase activity"/>
    <property type="evidence" value="ECO:0007669"/>
    <property type="project" value="UniProtKB-UniRule"/>
</dbReference>
<keyword evidence="4" id="KW-0539">Nucleus</keyword>
<reference evidence="6" key="1">
    <citation type="submission" date="2021-07" db="EMBL/GenBank/DDBJ databases">
        <title>Elsinoe batatas strain:CRI-CJ2 Genome sequencing and assembly.</title>
        <authorList>
            <person name="Huang L."/>
        </authorList>
    </citation>
    <scope>NUCLEOTIDE SEQUENCE</scope>
    <source>
        <strain evidence="6">CRI-CJ2</strain>
    </source>
</reference>
<protein>
    <recommendedName>
        <fullName evidence="4">25S rRNA adenine-N(1) methyltransferase</fullName>
        <ecNumber evidence="4">2.1.1.-</ecNumber>
    </recommendedName>
</protein>
<dbReference type="InterPro" id="IPR029063">
    <property type="entry name" value="SAM-dependent_MTases_sf"/>
</dbReference>
<dbReference type="PANTHER" id="PTHR21008:SF1">
    <property type="entry name" value="25S RRNA (ADENINE(2142)-N(1))-METHYLTRANSFERASE"/>
    <property type="match status" value="1"/>
</dbReference>
<keyword evidence="7" id="KW-1185">Reference proteome</keyword>